<evidence type="ECO:0000256" key="1">
    <source>
        <dbReference type="SAM" id="MobiDB-lite"/>
    </source>
</evidence>
<dbReference type="InterPro" id="IPR005607">
    <property type="entry name" value="BSD_dom"/>
</dbReference>
<dbReference type="EMBL" id="LGTL01000041">
    <property type="protein sequence ID" value="KPA73145.1"/>
    <property type="molecule type" value="Genomic_DNA"/>
</dbReference>
<feature type="region of interest" description="Disordered" evidence="1">
    <location>
        <begin position="247"/>
        <end position="294"/>
    </location>
</feature>
<feature type="region of interest" description="Disordered" evidence="1">
    <location>
        <begin position="124"/>
        <end position="148"/>
    </location>
</feature>
<feature type="compositionally biased region" description="Low complexity" evidence="1">
    <location>
        <begin position="90"/>
        <end position="105"/>
    </location>
</feature>
<dbReference type="Gene3D" id="1.10.3970.10">
    <property type="entry name" value="BSD domain"/>
    <property type="match status" value="1"/>
</dbReference>
<organism evidence="3 4">
    <name type="scientific">Leptomonas pyrrhocoris</name>
    <name type="common">Firebug parasite</name>
    <dbReference type="NCBI Taxonomy" id="157538"/>
    <lineage>
        <taxon>Eukaryota</taxon>
        <taxon>Discoba</taxon>
        <taxon>Euglenozoa</taxon>
        <taxon>Kinetoplastea</taxon>
        <taxon>Metakinetoplastina</taxon>
        <taxon>Trypanosomatida</taxon>
        <taxon>Trypanosomatidae</taxon>
        <taxon>Leishmaniinae</taxon>
        <taxon>Leptomonas</taxon>
    </lineage>
</organism>
<feature type="region of interest" description="Disordered" evidence="1">
    <location>
        <begin position="82"/>
        <end position="106"/>
    </location>
</feature>
<dbReference type="PANTHER" id="PTHR45725:SF18">
    <property type="entry name" value="ORC1-LIKE AAA ATPASE DOMAIN-CONTAINING PROTEIN"/>
    <property type="match status" value="1"/>
</dbReference>
<keyword evidence="4" id="KW-1185">Reference proteome</keyword>
<feature type="compositionally biased region" description="Low complexity" evidence="1">
    <location>
        <begin position="503"/>
        <end position="515"/>
    </location>
</feature>
<name>A0A0M9FP11_LEPPY</name>
<dbReference type="OrthoDB" id="47923at2759"/>
<gene>
    <name evidence="3" type="ORF">ABB37_10093</name>
</gene>
<dbReference type="PROSITE" id="PS50858">
    <property type="entry name" value="BSD"/>
    <property type="match status" value="1"/>
</dbReference>
<feature type="compositionally biased region" description="Low complexity" evidence="1">
    <location>
        <begin position="247"/>
        <end position="281"/>
    </location>
</feature>
<evidence type="ECO:0000313" key="4">
    <source>
        <dbReference type="Proteomes" id="UP000037923"/>
    </source>
</evidence>
<evidence type="ECO:0000259" key="2">
    <source>
        <dbReference type="PROSITE" id="PS50858"/>
    </source>
</evidence>
<accession>A0A0M9FP11</accession>
<comment type="caution">
    <text evidence="3">The sequence shown here is derived from an EMBL/GenBank/DDBJ whole genome shotgun (WGS) entry which is preliminary data.</text>
</comment>
<sequence>MSSAEFVRNPDVHTAVYRWEATGIDELTRQNKLTSLPFWVPNAMTRHHQFKLVLLRGLVPSADPANDALGLIVELIPPPPSPAAAGEGGAPAASAAATTSPTSASDFPGGCAVTCEVLPLDAMQQRGATSTEATPSQQQQQQQRAANEKAFCSTKTAVVDADNTQISFPDLIPAAITTNAHYVSGTVKSLTLQITIETGISVPLHQVATTAYSFFSSLSSSVSQLLGTTTHLVHEGRENLNAMLKQATNAAPSSSTSPSAAEAAPTSAAPQSSSSSHAGVAEPPPWEKPPEEWRSRPDAWRSLLCDRLARLDGTYRHGVERTLSCDDAALLAEVGLSESDLWSLYSLFDSDRDVHEALLTAAVVRAQRYALVPAKLKEETFWANYFWKAHCVGICVTERQVSAVIAVLCTPSRAADTDASASVKELLRRISDATEIHAVMSDFIERNEAGEPWCAVVAETARRCAAVLQASSAQRTDLSQHTMKLLTKTLGELRATLSRYRTALSTPPSTPATVPATPPSSPVVPADATASVDVAAAPSGAAQRAATPAPLAVETTAIDAAADAVATETRNQSSARETASPPRSPTADAPAPVLESAPPRPEAVRSGSRIEFAKMPWEEEDS</sequence>
<dbReference type="RefSeq" id="XP_015651584.1">
    <property type="nucleotide sequence ID" value="XM_015809835.1"/>
</dbReference>
<feature type="region of interest" description="Disordered" evidence="1">
    <location>
        <begin position="503"/>
        <end position="526"/>
    </location>
</feature>
<protein>
    <recommendedName>
        <fullName evidence="2">BSD domain-containing protein</fullName>
    </recommendedName>
</protein>
<dbReference type="SUPFAM" id="SSF140383">
    <property type="entry name" value="BSD domain-like"/>
    <property type="match status" value="1"/>
</dbReference>
<dbReference type="VEuPathDB" id="TriTrypDB:LpyrH10_41_0080"/>
<dbReference type="GeneID" id="26910373"/>
<dbReference type="Pfam" id="PF03909">
    <property type="entry name" value="BSD"/>
    <property type="match status" value="1"/>
</dbReference>
<evidence type="ECO:0000313" key="3">
    <source>
        <dbReference type="EMBL" id="KPA73145.1"/>
    </source>
</evidence>
<feature type="region of interest" description="Disordered" evidence="1">
    <location>
        <begin position="564"/>
        <end position="622"/>
    </location>
</feature>
<dbReference type="SMART" id="SM00751">
    <property type="entry name" value="BSD"/>
    <property type="match status" value="1"/>
</dbReference>
<dbReference type="InterPro" id="IPR051425">
    <property type="entry name" value="Formin_Homology"/>
</dbReference>
<dbReference type="PANTHER" id="PTHR45725">
    <property type="entry name" value="FORMIN HOMOLOGY 2 FAMILY MEMBER"/>
    <property type="match status" value="1"/>
</dbReference>
<dbReference type="OMA" id="TIYRWEA"/>
<dbReference type="Proteomes" id="UP000037923">
    <property type="component" value="Unassembled WGS sequence"/>
</dbReference>
<feature type="compositionally biased region" description="Polar residues" evidence="1">
    <location>
        <begin position="126"/>
        <end position="136"/>
    </location>
</feature>
<proteinExistence type="predicted"/>
<reference evidence="3 4" key="1">
    <citation type="submission" date="2015-07" db="EMBL/GenBank/DDBJ databases">
        <title>High-quality genome of monoxenous trypanosomatid Leptomonas pyrrhocoris.</title>
        <authorList>
            <person name="Flegontov P."/>
            <person name="Butenko A."/>
            <person name="Firsov S."/>
            <person name="Vlcek C."/>
            <person name="Logacheva M.D."/>
            <person name="Field M."/>
            <person name="Filatov D."/>
            <person name="Flegontova O."/>
            <person name="Gerasimov E."/>
            <person name="Jackson A.P."/>
            <person name="Kelly S."/>
            <person name="Opperdoes F."/>
            <person name="O'Reilly A."/>
            <person name="Votypka J."/>
            <person name="Yurchenko V."/>
            <person name="Lukes J."/>
        </authorList>
    </citation>
    <scope>NUCLEOTIDE SEQUENCE [LARGE SCALE GENOMIC DNA]</scope>
    <source>
        <strain evidence="3">H10</strain>
    </source>
</reference>
<dbReference type="InterPro" id="IPR035925">
    <property type="entry name" value="BSD_dom_sf"/>
</dbReference>
<dbReference type="AlphaFoldDB" id="A0A0M9FP11"/>
<feature type="domain" description="BSD" evidence="2">
    <location>
        <begin position="342"/>
        <end position="393"/>
    </location>
</feature>